<protein>
    <recommendedName>
        <fullName evidence="5">Erythroid differentiation-related factor 1</fullName>
    </recommendedName>
</protein>
<dbReference type="Proteomes" id="UP001642464">
    <property type="component" value="Unassembled WGS sequence"/>
</dbReference>
<evidence type="ECO:0000256" key="2">
    <source>
        <dbReference type="SAM" id="MobiDB-lite"/>
    </source>
</evidence>
<keyword evidence="4" id="KW-1185">Reference proteome</keyword>
<name>A0ABP0KKJ5_9DINO</name>
<reference evidence="3 4" key="1">
    <citation type="submission" date="2024-02" db="EMBL/GenBank/DDBJ databases">
        <authorList>
            <person name="Chen Y."/>
            <person name="Shah S."/>
            <person name="Dougan E. K."/>
            <person name="Thang M."/>
            <person name="Chan C."/>
        </authorList>
    </citation>
    <scope>NUCLEOTIDE SEQUENCE [LARGE SCALE GENOMIC DNA]</scope>
</reference>
<organism evidence="3 4">
    <name type="scientific">Durusdinium trenchii</name>
    <dbReference type="NCBI Taxonomy" id="1381693"/>
    <lineage>
        <taxon>Eukaryota</taxon>
        <taxon>Sar</taxon>
        <taxon>Alveolata</taxon>
        <taxon>Dinophyceae</taxon>
        <taxon>Suessiales</taxon>
        <taxon>Symbiodiniaceae</taxon>
        <taxon>Durusdinium</taxon>
    </lineage>
</organism>
<gene>
    <name evidence="3" type="ORF">SCF082_LOCUS17816</name>
</gene>
<evidence type="ECO:0000256" key="1">
    <source>
        <dbReference type="PROSITE-ProRule" id="PRU00339"/>
    </source>
</evidence>
<dbReference type="EMBL" id="CAXAMM010011858">
    <property type="protein sequence ID" value="CAK9027218.1"/>
    <property type="molecule type" value="Genomic_DNA"/>
</dbReference>
<feature type="repeat" description="TPR" evidence="1">
    <location>
        <begin position="713"/>
        <end position="746"/>
    </location>
</feature>
<comment type="caution">
    <text evidence="3">The sequence shown here is derived from an EMBL/GenBank/DDBJ whole genome shotgun (WGS) entry which is preliminary data.</text>
</comment>
<accession>A0ABP0KKJ5</accession>
<evidence type="ECO:0008006" key="5">
    <source>
        <dbReference type="Google" id="ProtNLM"/>
    </source>
</evidence>
<sequence>MVARFSRKYEELLAEDDESEVLFDACRFPRPTGDLLDHIIGEEPWQNAETCDGQKIRIIGEAVALKRLFELPLQAAGEALCLHRIGDCLVVMQAPSSLDETEDLELLGCQGSPRVRAPGCQVRIDGDMVRIFPVLETAEPVQTEMPTATSPTAACCEWRVREGMSLMALVPRQMSSGDSGLADLSRSSQLRLLDAPSWPTTVNTLLTFDSVAGSLVLPHEIAKSRPSLPEYHRKVTEDKAAVLVVPLNSPLETRTLIDSWLSCCLYGSPSLLCFFVDADGICRGCRFVLAADIPYLEDIAKAYKTNEQKCLREASPAFDPRSLRESSHSLLETLTRRCDQDGGHFLLLPSPIGPRLVRTASYTDDLSEDENEAPAHCGLRTLPSPETQCFQPKPQESNSEPGGAPRMRAALVTQGLLMYHAAVRLAQVYPEQSKSMDLKRVPVGARWTAKSCCHPLRVRQMMLRSVRALWSASHLKDLPVPLPRRFQLLLSSAHEFLADSFFAEEVHGDSKLDIARNRAALSHLQKSKKELAEYARSGPSSPESKFARSIEALEERINAKAVNAHMCLARLYQLQPWQDQSTWRNLGLAMKELDAAEELVAKPNRVTQVQRAAGPYECSLLASISKWKADHLHELATLVLPSVAPGLELEEDVRDYLEAQQRESDESLQALPTQCERWLQSTVSLCLRALHQLAAVPNEVASELQVQARFLLARAYSKLGHLYASTGRFTKAMTHAKQGIELFNATKDKLEAARLQLWLCRLQLRMALPQAPSSSLAECFGLIKDGDLLCGIQAASTAESTALRQVVQQLQKSLNALDPEVAEERRVQADGQALLGRVILRQALVKLAKAPAPFNTCSRLCEEEGSLFSALELLQIPEASNSFEGSDVSKEAVEHLHQAISCFRSAESSLCGLVHTCLAYAYFCGRADPRIHRLSLTHCQHALEQMQDQESQVVVATRLLEAKVTRHTLRSGQKGQSQSWAGDAKAASILCNVALMRFKSIPALQPMTRGDGAETGCPVGLGECTPERMRTALLTSGDESGEVIQLMAYLRQELSSILLRLLKVDLEECLMRELKTLYCSLLTAWHAEAGQVEALNALAAHIRKLCEA</sequence>
<evidence type="ECO:0000313" key="4">
    <source>
        <dbReference type="Proteomes" id="UP001642464"/>
    </source>
</evidence>
<dbReference type="InterPro" id="IPR019734">
    <property type="entry name" value="TPR_rpt"/>
</dbReference>
<proteinExistence type="predicted"/>
<keyword evidence="1" id="KW-0802">TPR repeat</keyword>
<dbReference type="PROSITE" id="PS50005">
    <property type="entry name" value="TPR"/>
    <property type="match status" value="1"/>
</dbReference>
<evidence type="ECO:0000313" key="3">
    <source>
        <dbReference type="EMBL" id="CAK9027218.1"/>
    </source>
</evidence>
<feature type="compositionally biased region" description="Polar residues" evidence="2">
    <location>
        <begin position="384"/>
        <end position="400"/>
    </location>
</feature>
<feature type="region of interest" description="Disordered" evidence="2">
    <location>
        <begin position="383"/>
        <end position="405"/>
    </location>
</feature>